<dbReference type="InterPro" id="IPR001611">
    <property type="entry name" value="Leu-rich_rpt"/>
</dbReference>
<dbReference type="Gene3D" id="3.80.10.10">
    <property type="entry name" value="Ribonuclease Inhibitor"/>
    <property type="match status" value="2"/>
</dbReference>
<evidence type="ECO:0000313" key="8">
    <source>
        <dbReference type="EMBL" id="CAG6712705.1"/>
    </source>
</evidence>
<keyword evidence="3" id="KW-0677">Repeat</keyword>
<feature type="domain" description="LRRCT" evidence="7">
    <location>
        <begin position="255"/>
        <end position="304"/>
    </location>
</feature>
<keyword evidence="2 6" id="KW-0732">Signal</keyword>
<dbReference type="SUPFAM" id="SSF52058">
    <property type="entry name" value="L domain-like"/>
    <property type="match status" value="1"/>
</dbReference>
<dbReference type="PANTHER" id="PTHR24366">
    <property type="entry name" value="IG(IMMUNOGLOBULIN) AND LRR(LEUCINE RICH REPEAT) DOMAINS"/>
    <property type="match status" value="1"/>
</dbReference>
<dbReference type="Pfam" id="PF13855">
    <property type="entry name" value="LRR_8"/>
    <property type="match status" value="2"/>
</dbReference>
<evidence type="ECO:0000256" key="6">
    <source>
        <dbReference type="SAM" id="SignalP"/>
    </source>
</evidence>
<feature type="compositionally biased region" description="Polar residues" evidence="4">
    <location>
        <begin position="917"/>
        <end position="931"/>
    </location>
</feature>
<feature type="region of interest" description="Disordered" evidence="4">
    <location>
        <begin position="494"/>
        <end position="524"/>
    </location>
</feature>
<feature type="region of interest" description="Disordered" evidence="4">
    <location>
        <begin position="630"/>
        <end position="758"/>
    </location>
</feature>
<evidence type="ECO:0000256" key="5">
    <source>
        <dbReference type="SAM" id="Phobius"/>
    </source>
</evidence>
<feature type="compositionally biased region" description="Polar residues" evidence="4">
    <location>
        <begin position="685"/>
        <end position="705"/>
    </location>
</feature>
<feature type="region of interest" description="Disordered" evidence="4">
    <location>
        <begin position="442"/>
        <end position="477"/>
    </location>
</feature>
<evidence type="ECO:0000256" key="4">
    <source>
        <dbReference type="SAM" id="MobiDB-lite"/>
    </source>
</evidence>
<dbReference type="PROSITE" id="PS51450">
    <property type="entry name" value="LRR"/>
    <property type="match status" value="1"/>
</dbReference>
<accession>A0A8D8USW6</accession>
<dbReference type="InterPro" id="IPR032675">
    <property type="entry name" value="LRR_dom_sf"/>
</dbReference>
<evidence type="ECO:0000256" key="2">
    <source>
        <dbReference type="ARBA" id="ARBA00022729"/>
    </source>
</evidence>
<feature type="compositionally biased region" description="Low complexity" evidence="4">
    <location>
        <begin position="631"/>
        <end position="673"/>
    </location>
</feature>
<keyword evidence="5" id="KW-0812">Transmembrane</keyword>
<protein>
    <submittedName>
        <fullName evidence="8">Protein windpipe</fullName>
    </submittedName>
</protein>
<feature type="transmembrane region" description="Helical" evidence="5">
    <location>
        <begin position="806"/>
        <end position="826"/>
    </location>
</feature>
<dbReference type="SMART" id="SM00369">
    <property type="entry name" value="LRR_TYP"/>
    <property type="match status" value="6"/>
</dbReference>
<evidence type="ECO:0000259" key="7">
    <source>
        <dbReference type="SMART" id="SM00082"/>
    </source>
</evidence>
<feature type="compositionally biased region" description="Basic and acidic residues" evidence="4">
    <location>
        <begin position="443"/>
        <end position="454"/>
    </location>
</feature>
<keyword evidence="5" id="KW-0472">Membrane</keyword>
<proteinExistence type="predicted"/>
<feature type="region of interest" description="Disordered" evidence="4">
    <location>
        <begin position="887"/>
        <end position="937"/>
    </location>
</feature>
<dbReference type="InterPro" id="IPR003591">
    <property type="entry name" value="Leu-rich_rpt_typical-subtyp"/>
</dbReference>
<dbReference type="GO" id="GO:0071944">
    <property type="term" value="C:cell periphery"/>
    <property type="evidence" value="ECO:0007669"/>
    <property type="project" value="UniProtKB-ARBA"/>
</dbReference>
<feature type="chain" id="PRO_5034976959" evidence="6">
    <location>
        <begin position="30"/>
        <end position="965"/>
    </location>
</feature>
<evidence type="ECO:0000256" key="3">
    <source>
        <dbReference type="ARBA" id="ARBA00022737"/>
    </source>
</evidence>
<dbReference type="InterPro" id="IPR000483">
    <property type="entry name" value="Cys-rich_flank_reg_C"/>
</dbReference>
<keyword evidence="5" id="KW-1133">Transmembrane helix</keyword>
<reference evidence="8" key="1">
    <citation type="submission" date="2021-05" db="EMBL/GenBank/DDBJ databases">
        <authorList>
            <person name="Alioto T."/>
            <person name="Alioto T."/>
            <person name="Gomez Garrido J."/>
        </authorList>
    </citation>
    <scope>NUCLEOTIDE SEQUENCE</scope>
</reference>
<dbReference type="PANTHER" id="PTHR24366:SF170">
    <property type="entry name" value="RE50361P"/>
    <property type="match status" value="1"/>
</dbReference>
<sequence>MAIPAVTTAALLSAPLVVLLFVFGTMVTSAPTELCLDGCICYNDIRNQKLKSQKTVNCTSFRPILTAASSLLSDFSHVEVLNVQNVMDGSSEVIFEGLFKVFPNVKYMSLINASISKIIDENAFKGLKQLEVLDLSRNYIYKFRPDTFIETPKLRVLDLSYNPLRLAPTTFLVSKSLEDLILSSCNLTIVPAGSFKGIPNLKVLDLYDNQIQSFTIRSFPRSLKHLWLTKNNVTNVPTKALSSLNKLTSLDLSENPINCTCSLIGLQDWFSSKGVIFENDVICSYPSEYKGESWRHVFENDVCVESVEIETTSISKQEDTSELSSCANEICDENMSDDRYIYNNAIQADQPNTEIVTEHNPVNELEKNVEDFTITPSSPVTANDVSAVNIIEPITEKNVLDASDDSKMNESKNLVEDITNNNDTQVMHQMHQIINDASNLDNFDSKLSESKGESQNDDGQSFPESSQSSEILKDDPVTTVSSVVTDLLSDTKRVSTGETQLDYIQTPMDLSDSTSSPETQPPAVPLSIETTTLKSDPDFSQVKDIDNDNQPVLTTTEEIISAINVFNELSAETSSETPTTIVNVERDTVTTIVDPLSLIETTSLAPVQSTESNDSPASTTQSDVLLSVGGISENTTSTPSITTIIPSTSTSEASTTTDVPTTAEPSTTTTEVVLPVNEIGKSDNEVTTTSASTPITESTESNTPSVAWIENKDSNVETTSTSSTESTTPIPPPLLSSEKTNDVPNSKEETTVPTSTTEKQVIVEQEILADPTNKTEAIVVLPSTDNRKGKMLSSTENDDQKPPESMGSYIVLAGIIIVLLLLILYATTKNSKRSSNNKIPLKDADHNMTELQDMATLLPSSPPVNGNKNYKYPDEEPSVTAKLLEPVDDQSESNGNGFVYPQENKLNRPQVQEKAQESNGKSTLPRTNGASPNVAPPLELTTAKVLVMPDSLPRKPIYVQKNVNS</sequence>
<feature type="signal peptide" evidence="6">
    <location>
        <begin position="1"/>
        <end position="29"/>
    </location>
</feature>
<dbReference type="EMBL" id="HBUF01349612">
    <property type="protein sequence ID" value="CAG6712705.1"/>
    <property type="molecule type" value="Transcribed_RNA"/>
</dbReference>
<name>A0A8D8USW6_9HEMI</name>
<dbReference type="AlphaFoldDB" id="A0A8D8USW6"/>
<keyword evidence="1" id="KW-0433">Leucine-rich repeat</keyword>
<evidence type="ECO:0000256" key="1">
    <source>
        <dbReference type="ARBA" id="ARBA00022614"/>
    </source>
</evidence>
<feature type="compositionally biased region" description="Polar residues" evidence="4">
    <location>
        <begin position="457"/>
        <end position="470"/>
    </location>
</feature>
<dbReference type="SMART" id="SM00082">
    <property type="entry name" value="LRRCT"/>
    <property type="match status" value="1"/>
</dbReference>
<organism evidence="8">
    <name type="scientific">Cacopsylla melanoneura</name>
    <dbReference type="NCBI Taxonomy" id="428564"/>
    <lineage>
        <taxon>Eukaryota</taxon>
        <taxon>Metazoa</taxon>
        <taxon>Ecdysozoa</taxon>
        <taxon>Arthropoda</taxon>
        <taxon>Hexapoda</taxon>
        <taxon>Insecta</taxon>
        <taxon>Pterygota</taxon>
        <taxon>Neoptera</taxon>
        <taxon>Paraneoptera</taxon>
        <taxon>Hemiptera</taxon>
        <taxon>Sternorrhyncha</taxon>
        <taxon>Psylloidea</taxon>
        <taxon>Psyllidae</taxon>
        <taxon>Psyllinae</taxon>
        <taxon>Cacopsylla</taxon>
    </lineage>
</organism>
<feature type="compositionally biased region" description="Basic and acidic residues" evidence="4">
    <location>
        <begin position="739"/>
        <end position="750"/>
    </location>
</feature>
<feature type="compositionally biased region" description="Low complexity" evidence="4">
    <location>
        <begin position="717"/>
        <end position="728"/>
    </location>
</feature>